<comment type="caution">
    <text evidence="2">The sequence shown here is derived from an EMBL/GenBank/DDBJ whole genome shotgun (WGS) entry which is preliminary data.</text>
</comment>
<sequence length="200" mass="21023">MRRVPGRGAKRWAITGFQAACERSTAGGDAKNMLKELRVRVRTPNTHGAGARRGQPAQTPGYHGGKSRGWRAAMSKTSAGARQEAAGVRAGNHERLRAPDITDAEASPSSMPQCLDSGGNVGSRGLKGRLKSSLEKPKRARKPGGNGVHIAQGERQHQWQLGSAQPSSPSRDRPNEGGNGGNDDGGAVGKQEGFISICDI</sequence>
<accession>A0AAD6SRT8</accession>
<dbReference type="Proteomes" id="UP001218188">
    <property type="component" value="Unassembled WGS sequence"/>
</dbReference>
<feature type="compositionally biased region" description="Basic and acidic residues" evidence="1">
    <location>
        <begin position="91"/>
        <end position="100"/>
    </location>
</feature>
<evidence type="ECO:0000256" key="1">
    <source>
        <dbReference type="SAM" id="MobiDB-lite"/>
    </source>
</evidence>
<evidence type="ECO:0000313" key="2">
    <source>
        <dbReference type="EMBL" id="KAJ7032252.1"/>
    </source>
</evidence>
<feature type="region of interest" description="Disordered" evidence="1">
    <location>
        <begin position="42"/>
        <end position="200"/>
    </location>
</feature>
<feature type="compositionally biased region" description="Gly residues" evidence="1">
    <location>
        <begin position="177"/>
        <end position="188"/>
    </location>
</feature>
<dbReference type="EMBL" id="JARJCM010000074">
    <property type="protein sequence ID" value="KAJ7032252.1"/>
    <property type="molecule type" value="Genomic_DNA"/>
</dbReference>
<reference evidence="2" key="1">
    <citation type="submission" date="2023-03" db="EMBL/GenBank/DDBJ databases">
        <title>Massive genome expansion in bonnet fungi (Mycena s.s.) driven by repeated elements and novel gene families across ecological guilds.</title>
        <authorList>
            <consortium name="Lawrence Berkeley National Laboratory"/>
            <person name="Harder C.B."/>
            <person name="Miyauchi S."/>
            <person name="Viragh M."/>
            <person name="Kuo A."/>
            <person name="Thoen E."/>
            <person name="Andreopoulos B."/>
            <person name="Lu D."/>
            <person name="Skrede I."/>
            <person name="Drula E."/>
            <person name="Henrissat B."/>
            <person name="Morin E."/>
            <person name="Kohler A."/>
            <person name="Barry K."/>
            <person name="LaButti K."/>
            <person name="Morin E."/>
            <person name="Salamov A."/>
            <person name="Lipzen A."/>
            <person name="Mereny Z."/>
            <person name="Hegedus B."/>
            <person name="Baldrian P."/>
            <person name="Stursova M."/>
            <person name="Weitz H."/>
            <person name="Taylor A."/>
            <person name="Grigoriev I.V."/>
            <person name="Nagy L.G."/>
            <person name="Martin F."/>
            <person name="Kauserud H."/>
        </authorList>
    </citation>
    <scope>NUCLEOTIDE SEQUENCE</scope>
    <source>
        <strain evidence="2">CBHHK200</strain>
    </source>
</reference>
<evidence type="ECO:0000313" key="3">
    <source>
        <dbReference type="Proteomes" id="UP001218188"/>
    </source>
</evidence>
<organism evidence="2 3">
    <name type="scientific">Mycena alexandri</name>
    <dbReference type="NCBI Taxonomy" id="1745969"/>
    <lineage>
        <taxon>Eukaryota</taxon>
        <taxon>Fungi</taxon>
        <taxon>Dikarya</taxon>
        <taxon>Basidiomycota</taxon>
        <taxon>Agaricomycotina</taxon>
        <taxon>Agaricomycetes</taxon>
        <taxon>Agaricomycetidae</taxon>
        <taxon>Agaricales</taxon>
        <taxon>Marasmiineae</taxon>
        <taxon>Mycenaceae</taxon>
        <taxon>Mycena</taxon>
    </lineage>
</organism>
<gene>
    <name evidence="2" type="ORF">C8F04DRAFT_1185105</name>
</gene>
<feature type="compositionally biased region" description="Polar residues" evidence="1">
    <location>
        <begin position="158"/>
        <end position="169"/>
    </location>
</feature>
<dbReference type="AlphaFoldDB" id="A0AAD6SRT8"/>
<keyword evidence="3" id="KW-1185">Reference proteome</keyword>
<proteinExistence type="predicted"/>
<protein>
    <submittedName>
        <fullName evidence="2">Uncharacterized protein</fullName>
    </submittedName>
</protein>
<name>A0AAD6SRT8_9AGAR</name>